<comment type="caution">
    <text evidence="2">The sequence shown here is derived from an EMBL/GenBank/DDBJ whole genome shotgun (WGS) entry which is preliminary data.</text>
</comment>
<dbReference type="Pfam" id="PF00248">
    <property type="entry name" value="Aldo_ket_red"/>
    <property type="match status" value="1"/>
</dbReference>
<reference evidence="3" key="1">
    <citation type="journal article" date="2019" name="Int. J. Syst. Evol. Microbiol.">
        <title>The Global Catalogue of Microorganisms (GCM) 10K type strain sequencing project: providing services to taxonomists for standard genome sequencing and annotation.</title>
        <authorList>
            <consortium name="The Broad Institute Genomics Platform"/>
            <consortium name="The Broad Institute Genome Sequencing Center for Infectious Disease"/>
            <person name="Wu L."/>
            <person name="Ma J."/>
        </authorList>
    </citation>
    <scope>NUCLEOTIDE SEQUENCE [LARGE SCALE GENOMIC DNA]</scope>
    <source>
        <strain evidence="3">NBRC 103632</strain>
    </source>
</reference>
<dbReference type="InterPro" id="IPR020471">
    <property type="entry name" value="AKR"/>
</dbReference>
<organism evidence="2 3">
    <name type="scientific">Sphingobium tyrosinilyticum</name>
    <dbReference type="NCBI Taxonomy" id="2715436"/>
    <lineage>
        <taxon>Bacteria</taxon>
        <taxon>Pseudomonadati</taxon>
        <taxon>Pseudomonadota</taxon>
        <taxon>Alphaproteobacteria</taxon>
        <taxon>Sphingomonadales</taxon>
        <taxon>Sphingomonadaceae</taxon>
        <taxon>Sphingobium</taxon>
    </lineage>
</organism>
<accession>A0ABV9EY19</accession>
<name>A0ABV9EY19_9SPHN</name>
<dbReference type="Proteomes" id="UP001595957">
    <property type="component" value="Unassembled WGS sequence"/>
</dbReference>
<protein>
    <submittedName>
        <fullName evidence="2">Aldo/keto reductase</fullName>
    </submittedName>
</protein>
<sequence>MGTAPIGNLFTSVSEEAAEQMLAYAERVGASWFDTAPLYGHGLAEQRLGAYLRAAAPARRTISTKVGRVLNPAPHAEPPPHFVNPLPFQPAFDYSAAGIRRSLEESLGRLGLASVDIALLHDVDRLTHAGGHRRLVPQLLVDSLPAMVQLKADGLVRAIGLGINEWDIGYELLMEHPLDVILLAGRYTLLDQSAFTSGFLDACARRHTSVVLGGVFNSGLLVGGETFDYAPAQAKLRDRVKELTRLCDAHGVPLPAAALQFAAAHPAVRALTVGARTAVELEEIVRWSSTSLPEQLWRDLKAGGHIPVETPVPETL</sequence>
<dbReference type="EMBL" id="JBHSFZ010000018">
    <property type="protein sequence ID" value="MFC4594542.1"/>
    <property type="molecule type" value="Genomic_DNA"/>
</dbReference>
<keyword evidence="3" id="KW-1185">Reference proteome</keyword>
<proteinExistence type="predicted"/>
<feature type="domain" description="NADP-dependent oxidoreductase" evidence="1">
    <location>
        <begin position="1"/>
        <end position="301"/>
    </location>
</feature>
<dbReference type="SUPFAM" id="SSF51430">
    <property type="entry name" value="NAD(P)-linked oxidoreductase"/>
    <property type="match status" value="1"/>
</dbReference>
<dbReference type="Gene3D" id="3.20.20.100">
    <property type="entry name" value="NADP-dependent oxidoreductase domain"/>
    <property type="match status" value="1"/>
</dbReference>
<dbReference type="PANTHER" id="PTHR42686:SF1">
    <property type="entry name" value="GH17980P-RELATED"/>
    <property type="match status" value="1"/>
</dbReference>
<evidence type="ECO:0000313" key="3">
    <source>
        <dbReference type="Proteomes" id="UP001595957"/>
    </source>
</evidence>
<dbReference type="PANTHER" id="PTHR42686">
    <property type="entry name" value="GH17980P-RELATED"/>
    <property type="match status" value="1"/>
</dbReference>
<evidence type="ECO:0000313" key="2">
    <source>
        <dbReference type="EMBL" id="MFC4594542.1"/>
    </source>
</evidence>
<dbReference type="InterPro" id="IPR023210">
    <property type="entry name" value="NADP_OxRdtase_dom"/>
</dbReference>
<gene>
    <name evidence="2" type="ORF">ACFO3E_10130</name>
</gene>
<dbReference type="InterPro" id="IPR036812">
    <property type="entry name" value="NAD(P)_OxRdtase_dom_sf"/>
</dbReference>
<evidence type="ECO:0000259" key="1">
    <source>
        <dbReference type="Pfam" id="PF00248"/>
    </source>
</evidence>